<evidence type="ECO:0000313" key="3">
    <source>
        <dbReference type="EMBL" id="TNV77895.1"/>
    </source>
</evidence>
<protein>
    <recommendedName>
        <fullName evidence="5">Transmembrane protein</fullName>
    </recommendedName>
</protein>
<evidence type="ECO:0000313" key="4">
    <source>
        <dbReference type="Proteomes" id="UP000785679"/>
    </source>
</evidence>
<reference evidence="3" key="1">
    <citation type="submission" date="2019-06" db="EMBL/GenBank/DDBJ databases">
        <authorList>
            <person name="Zheng W."/>
        </authorList>
    </citation>
    <scope>NUCLEOTIDE SEQUENCE</scope>
    <source>
        <strain evidence="3">QDHG01</strain>
    </source>
</reference>
<keyword evidence="2" id="KW-1133">Transmembrane helix</keyword>
<proteinExistence type="predicted"/>
<dbReference type="AlphaFoldDB" id="A0A8J8NNV3"/>
<keyword evidence="2" id="KW-0472">Membrane</keyword>
<dbReference type="Proteomes" id="UP000785679">
    <property type="component" value="Unassembled WGS sequence"/>
</dbReference>
<feature type="compositionally biased region" description="Basic and acidic residues" evidence="1">
    <location>
        <begin position="115"/>
        <end position="128"/>
    </location>
</feature>
<feature type="compositionally biased region" description="Polar residues" evidence="1">
    <location>
        <begin position="306"/>
        <end position="316"/>
    </location>
</feature>
<keyword evidence="2" id="KW-0812">Transmembrane</keyword>
<feature type="region of interest" description="Disordered" evidence="1">
    <location>
        <begin position="306"/>
        <end position="328"/>
    </location>
</feature>
<gene>
    <name evidence="3" type="ORF">FGO68_gene9494</name>
</gene>
<feature type="region of interest" description="Disordered" evidence="1">
    <location>
        <begin position="102"/>
        <end position="128"/>
    </location>
</feature>
<dbReference type="EMBL" id="RRYP01011193">
    <property type="protein sequence ID" value="TNV77895.1"/>
    <property type="molecule type" value="Genomic_DNA"/>
</dbReference>
<organism evidence="3 4">
    <name type="scientific">Halteria grandinella</name>
    <dbReference type="NCBI Taxonomy" id="5974"/>
    <lineage>
        <taxon>Eukaryota</taxon>
        <taxon>Sar</taxon>
        <taxon>Alveolata</taxon>
        <taxon>Ciliophora</taxon>
        <taxon>Intramacronucleata</taxon>
        <taxon>Spirotrichea</taxon>
        <taxon>Stichotrichia</taxon>
        <taxon>Sporadotrichida</taxon>
        <taxon>Halteriidae</taxon>
        <taxon>Halteria</taxon>
    </lineage>
</organism>
<evidence type="ECO:0008006" key="5">
    <source>
        <dbReference type="Google" id="ProtNLM"/>
    </source>
</evidence>
<accession>A0A8J8NNV3</accession>
<keyword evidence="4" id="KW-1185">Reference proteome</keyword>
<evidence type="ECO:0000256" key="1">
    <source>
        <dbReference type="SAM" id="MobiDB-lite"/>
    </source>
</evidence>
<comment type="caution">
    <text evidence="3">The sequence shown here is derived from an EMBL/GenBank/DDBJ whole genome shotgun (WGS) entry which is preliminary data.</text>
</comment>
<evidence type="ECO:0000256" key="2">
    <source>
        <dbReference type="SAM" id="Phobius"/>
    </source>
</evidence>
<sequence length="381" mass="43318">MEYPEQRRLQQISNKSIVGKQYRLQQQVLMQNLTEGIDAAKVPANPNSNSSSYGSKVAIIVTVSIVSSLILIIVAAIWVNFIHKRRLRLIHEKQNKVFPLNTKAGDTLNTENQTEEQKQEEQAEDDKNVHPTVLAFERSLQKKIQELIKLHPEFEEAKKTATSQQLNALHLPLSLKKINTPANISPGHQAAKQYSSKEGDLKIEEFELSGRKQSSKGRKESDRHLLQVASKKSKHQIYGQTSFKFDLDRQSLPDFDKEILRDQDNFQNSLKKENAAVDEYGNVIIDKYSLSQASFRRIYSNKNKEANQYNGTNQDTIDTHSKESKNSSQVIVADDVPPLGTISGKSKFVNHQITDPHKRFTGNFKSGIVSYNSQQKLIYQK</sequence>
<name>A0A8J8NNV3_HALGN</name>
<feature type="transmembrane region" description="Helical" evidence="2">
    <location>
        <begin position="57"/>
        <end position="81"/>
    </location>
</feature>